<organism evidence="1 2">
    <name type="scientific">Neofusicoccum parvum</name>
    <dbReference type="NCBI Taxonomy" id="310453"/>
    <lineage>
        <taxon>Eukaryota</taxon>
        <taxon>Fungi</taxon>
        <taxon>Dikarya</taxon>
        <taxon>Ascomycota</taxon>
        <taxon>Pezizomycotina</taxon>
        <taxon>Dothideomycetes</taxon>
        <taxon>Dothideomycetes incertae sedis</taxon>
        <taxon>Botryosphaeriales</taxon>
        <taxon>Botryosphaeriaceae</taxon>
        <taxon>Neofusicoccum</taxon>
    </lineage>
</organism>
<protein>
    <submittedName>
        <fullName evidence="1">Flavin-binding monooxygenase-like protein</fullName>
    </submittedName>
</protein>
<evidence type="ECO:0000313" key="2">
    <source>
        <dbReference type="Proteomes" id="UP001165186"/>
    </source>
</evidence>
<dbReference type="EMBL" id="BSXG01000004">
    <property type="protein sequence ID" value="GME22833.1"/>
    <property type="molecule type" value="Genomic_DNA"/>
</dbReference>
<dbReference type="Proteomes" id="UP001165186">
    <property type="component" value="Unassembled WGS sequence"/>
</dbReference>
<gene>
    <name evidence="1" type="primary">g738</name>
    <name evidence="1" type="ORF">NpPPO83_00000738</name>
</gene>
<evidence type="ECO:0000313" key="1">
    <source>
        <dbReference type="EMBL" id="GME22833.1"/>
    </source>
</evidence>
<accession>A0ACB5RQN0</accession>
<keyword evidence="2" id="KW-1185">Reference proteome</keyword>
<sequence length="1224" mass="133213">MADVERADIVVVGAGFHGLAMARTYLKLNPTASLLILDAGTSIGGVWASDRLYPFLRTISQWGHFEYSDFPMTGYGVQKGEHMRGDVIRQYLEDYADFFDLKRLTRCNSTVQNAEDKGADGWLLTVSIKDGEETMSTYQLHASKLVIATGLTSTPAMPSFPGQDSFNATLIHSRDFGAHSSTTLQPGKTIAVLSGNKSACDVVYAHAASGASVVHWIIRSSGHGPCWMAPPRATPLQILVEKLITTRAVTWLNPCIWGPADGFGLVRRLLNQSAWGQRLQAGYARGAQAGIEKHNAYGSHPELAKLRPWNDVFWIGTGRGLLNYERSLLDLVRDGRVKVHVADIAALGPRSVQLSNGDALDGVDALVCCTGWRHEASMRFTRDGLNIEGELGLPHAYDPPVDDAKAGLIATADSEILRTLPRLRDQPPPAACPPHLAATQTTRREKPPPAADPTSLPPPQALANAYALYRLAVPPSRVVGPRTLAFTGATRTASTALVAQTQALWLSAFFMRRLPHLEVPATSFASSNRQALADRVAYDAVLHARYGRWRYPLGFGAVIPDFLFDALPYFDLLLAELGLRRWRKGWLRPWREVFEYYGPGDYKGLVEEWAAKEGVGEEGKRARRRRNVVVGVAVVVVAVAGVAGIGAIVHVELPEENGELAFETVSYTWGDPARVSGLSISAEGGQIGLTLNLSQALPVLTAHSKTDLLWIDQLCINQDDVHEKGHQVSMMDRIYKTAIRVLIWLGPADDDSDKVTQWVAALADFFTHQGNPPNMTPGDPAFHADRRAILVAGTFSHRGTSPIFAPAIHRFLHRPWFSRGWIVQELLLSRAAVFLAGATTTLSEQDIRDLITVPQHLMPSDLRDGTQGCYHILLTLKHHPPAASAPQPLAFLRLMSQAAAEFATSQRRDRLFAFLGLADVAAFTPSYATPLPAAFAAFAAALATAHGCLDFLSLCAARQDALLASSAYSVEAAREIAALPSWAPSWTAAPLSAPFRLATGGVRVLRHEVAWDAGAGRRHVGAEADGGVEQVVASGRLRVRGRVVDSVQAVSGAAFFRPWDADDAYLDGLVAEIARDLPELAAWTRTEMVGFLNVVAWNGVRPEKSAEQILRREPLRLHPEEDPDWAIDDRSLGLTLSMAMGRRFMRSEQGRTGLVPKLGTETPLGGKPGSAIAVLHGCSVPVVLEEQDGEENVYKLVGDCYVEGIMFGEAVEWEEKDSDTLILV</sequence>
<comment type="caution">
    <text evidence="1">The sequence shown here is derived from an EMBL/GenBank/DDBJ whole genome shotgun (WGS) entry which is preliminary data.</text>
</comment>
<reference evidence="1" key="1">
    <citation type="submission" date="2024-09" db="EMBL/GenBank/DDBJ databases">
        <title>Draft Genome Sequences of Neofusicoccum parvum.</title>
        <authorList>
            <person name="Ashida A."/>
            <person name="Camagna M."/>
            <person name="Tanaka A."/>
            <person name="Takemoto D."/>
        </authorList>
    </citation>
    <scope>NUCLEOTIDE SEQUENCE</scope>
    <source>
        <strain evidence="1">PPO83</strain>
    </source>
</reference>
<proteinExistence type="predicted"/>
<name>A0ACB5RQN0_9PEZI</name>